<dbReference type="InterPro" id="IPR005170">
    <property type="entry name" value="Transptr-assoc_dom"/>
</dbReference>
<keyword evidence="7" id="KW-1185">Reference proteome</keyword>
<dbReference type="PANTHER" id="PTHR22777:SF27">
    <property type="entry name" value="MAGNESIUM AND COBALT EFFLUX PROTEIN CORC"/>
    <property type="match status" value="1"/>
</dbReference>
<sequence>MSEPHSPPPRSFGAVQADGARPVGTAFVNGAADPAVGSSHHVGKIARDAAHAGDDGLLDTLRGWLRLLRRSKGSETVREALEELIEDRDDAGIPIDDQERVLLGNILHLREQTAYDVMVPRADIVGVDVDTALPDLTELFIKCGHSRLPVYRGNLDDVVGMVHIKDILSASRVDKPLQLQRLVRRVLFVSPAMRVMDLLLEMRIKRTHMALVVDEYGGIDGLVTIEDVVEQIVGEIEDEHDRAVDPDMVVRPDGVIEADARTPIEEFEEVVGPMLTDEERDDVDTLGGLVFFVAGRVPSRGELIAHPSGLEFEVVDADPRRIKWLRVRRTPSPVAAESA</sequence>
<keyword evidence="3 4" id="KW-0129">CBS domain</keyword>
<dbReference type="InterPro" id="IPR044751">
    <property type="entry name" value="Ion_transp-like_CBS"/>
</dbReference>
<dbReference type="Gene3D" id="3.10.580.10">
    <property type="entry name" value="CBS-domain"/>
    <property type="match status" value="1"/>
</dbReference>
<comment type="caution">
    <text evidence="6">The sequence shown here is derived from an EMBL/GenBank/DDBJ whole genome shotgun (WGS) entry which is preliminary data.</text>
</comment>
<feature type="domain" description="CBS" evidence="5">
    <location>
        <begin position="182"/>
        <end position="239"/>
    </location>
</feature>
<organism evidence="6 7">
    <name type="scientific">Magnetospirillum aberrantis SpK</name>
    <dbReference type="NCBI Taxonomy" id="908842"/>
    <lineage>
        <taxon>Bacteria</taxon>
        <taxon>Pseudomonadati</taxon>
        <taxon>Pseudomonadota</taxon>
        <taxon>Alphaproteobacteria</taxon>
        <taxon>Rhodospirillales</taxon>
        <taxon>Rhodospirillaceae</taxon>
        <taxon>Magnetospirillum</taxon>
    </lineage>
</organism>
<evidence type="ECO:0000313" key="6">
    <source>
        <dbReference type="EMBL" id="NFV81524.1"/>
    </source>
</evidence>
<dbReference type="Gene3D" id="3.30.465.10">
    <property type="match status" value="1"/>
</dbReference>
<comment type="similarity">
    <text evidence="1">Belongs to the UPF0053 family. Hemolysin C subfamily.</text>
</comment>
<protein>
    <submittedName>
        <fullName evidence="6">HlyC/CorC family transporter</fullName>
    </submittedName>
</protein>
<feature type="domain" description="CBS" evidence="5">
    <location>
        <begin position="118"/>
        <end position="179"/>
    </location>
</feature>
<dbReference type="SUPFAM" id="SSF56176">
    <property type="entry name" value="FAD-binding/transporter-associated domain-like"/>
    <property type="match status" value="1"/>
</dbReference>
<proteinExistence type="inferred from homology"/>
<dbReference type="GO" id="GO:0050660">
    <property type="term" value="F:flavin adenine dinucleotide binding"/>
    <property type="evidence" value="ECO:0007669"/>
    <property type="project" value="InterPro"/>
</dbReference>
<dbReference type="InterPro" id="IPR016169">
    <property type="entry name" value="FAD-bd_PCMH_sub2"/>
</dbReference>
<dbReference type="Proteomes" id="UP000480684">
    <property type="component" value="Unassembled WGS sequence"/>
</dbReference>
<dbReference type="PANTHER" id="PTHR22777">
    <property type="entry name" value="HEMOLYSIN-RELATED"/>
    <property type="match status" value="1"/>
</dbReference>
<dbReference type="EMBL" id="JAAIYP010000041">
    <property type="protein sequence ID" value="NFV81524.1"/>
    <property type="molecule type" value="Genomic_DNA"/>
</dbReference>
<dbReference type="CDD" id="cd04590">
    <property type="entry name" value="CBS_pair_CorC_HlyC_assoc"/>
    <property type="match status" value="1"/>
</dbReference>
<dbReference type="InterPro" id="IPR036318">
    <property type="entry name" value="FAD-bd_PCMH-like_sf"/>
</dbReference>
<evidence type="ECO:0000256" key="4">
    <source>
        <dbReference type="PROSITE-ProRule" id="PRU00703"/>
    </source>
</evidence>
<dbReference type="Pfam" id="PF00571">
    <property type="entry name" value="CBS"/>
    <property type="match status" value="2"/>
</dbReference>
<dbReference type="PROSITE" id="PS51371">
    <property type="entry name" value="CBS"/>
    <property type="match status" value="2"/>
</dbReference>
<name>A0A7C9QVE6_9PROT</name>
<dbReference type="InterPro" id="IPR000644">
    <property type="entry name" value="CBS_dom"/>
</dbReference>
<keyword evidence="2" id="KW-0677">Repeat</keyword>
<dbReference type="AlphaFoldDB" id="A0A7C9QVE6"/>
<reference evidence="6 7" key="1">
    <citation type="submission" date="2020-02" db="EMBL/GenBank/DDBJ databases">
        <authorList>
            <person name="Dziuba M."/>
            <person name="Kuznetsov B."/>
            <person name="Mardanov A."/>
            <person name="Ravin N."/>
            <person name="Grouzdev D."/>
        </authorList>
    </citation>
    <scope>NUCLEOTIDE SEQUENCE [LARGE SCALE GENOMIC DNA]</scope>
    <source>
        <strain evidence="6 7">SpK</strain>
    </source>
</reference>
<evidence type="ECO:0000256" key="3">
    <source>
        <dbReference type="ARBA" id="ARBA00023122"/>
    </source>
</evidence>
<dbReference type="RefSeq" id="WP_163681664.1">
    <property type="nucleotide sequence ID" value="NZ_JAAIYP010000041.1"/>
</dbReference>
<dbReference type="FunFam" id="3.10.580.10:FF:000002">
    <property type="entry name" value="Magnesium/cobalt efflux protein CorC"/>
    <property type="match status" value="1"/>
</dbReference>
<evidence type="ECO:0000256" key="2">
    <source>
        <dbReference type="ARBA" id="ARBA00022737"/>
    </source>
</evidence>
<dbReference type="InterPro" id="IPR046342">
    <property type="entry name" value="CBS_dom_sf"/>
</dbReference>
<dbReference type="GO" id="GO:0005886">
    <property type="term" value="C:plasma membrane"/>
    <property type="evidence" value="ECO:0007669"/>
    <property type="project" value="TreeGrafter"/>
</dbReference>
<dbReference type="SMART" id="SM00116">
    <property type="entry name" value="CBS"/>
    <property type="match status" value="2"/>
</dbReference>
<dbReference type="Pfam" id="PF03471">
    <property type="entry name" value="CorC_HlyC"/>
    <property type="match status" value="1"/>
</dbReference>
<dbReference type="SUPFAM" id="SSF54631">
    <property type="entry name" value="CBS-domain pair"/>
    <property type="match status" value="1"/>
</dbReference>
<gene>
    <name evidence="6" type="ORF">G4223_15550</name>
</gene>
<evidence type="ECO:0000259" key="5">
    <source>
        <dbReference type="PROSITE" id="PS51371"/>
    </source>
</evidence>
<dbReference type="SMART" id="SM01091">
    <property type="entry name" value="CorC_HlyC"/>
    <property type="match status" value="1"/>
</dbReference>
<evidence type="ECO:0000256" key="1">
    <source>
        <dbReference type="ARBA" id="ARBA00006446"/>
    </source>
</evidence>
<accession>A0A7C9QVE6</accession>
<evidence type="ECO:0000313" key="7">
    <source>
        <dbReference type="Proteomes" id="UP000480684"/>
    </source>
</evidence>